<keyword evidence="5" id="KW-0255">Endonuclease</keyword>
<proteinExistence type="predicted"/>
<dbReference type="InterPro" id="IPR043502">
    <property type="entry name" value="DNA/RNA_pol_sf"/>
</dbReference>
<reference evidence="10 11" key="1">
    <citation type="submission" date="2019-08" db="EMBL/GenBank/DDBJ databases">
        <title>Whole genome of Aphis craccivora.</title>
        <authorList>
            <person name="Voronova N.V."/>
            <person name="Shulinski R.S."/>
            <person name="Bandarenka Y.V."/>
            <person name="Zhorov D.G."/>
            <person name="Warner D."/>
        </authorList>
    </citation>
    <scope>NUCLEOTIDE SEQUENCE [LARGE SCALE GENOMIC DNA]</scope>
    <source>
        <strain evidence="10">180601</strain>
        <tissue evidence="10">Whole Body</tissue>
    </source>
</reference>
<dbReference type="AlphaFoldDB" id="A0A6G0VNL3"/>
<evidence type="ECO:0000256" key="5">
    <source>
        <dbReference type="ARBA" id="ARBA00022759"/>
    </source>
</evidence>
<evidence type="ECO:0000256" key="7">
    <source>
        <dbReference type="ARBA" id="ARBA00022918"/>
    </source>
</evidence>
<dbReference type="InterPro" id="IPR036397">
    <property type="entry name" value="RNaseH_sf"/>
</dbReference>
<evidence type="ECO:0000313" key="11">
    <source>
        <dbReference type="Proteomes" id="UP000478052"/>
    </source>
</evidence>
<dbReference type="GO" id="GO:0003676">
    <property type="term" value="F:nucleic acid binding"/>
    <property type="evidence" value="ECO:0007669"/>
    <property type="project" value="InterPro"/>
</dbReference>
<protein>
    <recommendedName>
        <fullName evidence="1">RNA-directed DNA polymerase</fullName>
        <ecNumber evidence="1">2.7.7.49</ecNumber>
    </recommendedName>
</protein>
<dbReference type="GO" id="GO:0003964">
    <property type="term" value="F:RNA-directed DNA polymerase activity"/>
    <property type="evidence" value="ECO:0007669"/>
    <property type="project" value="UniProtKB-KW"/>
</dbReference>
<dbReference type="Pfam" id="PF00665">
    <property type="entry name" value="rve"/>
    <property type="match status" value="1"/>
</dbReference>
<dbReference type="GO" id="GO:0004519">
    <property type="term" value="F:endonuclease activity"/>
    <property type="evidence" value="ECO:0007669"/>
    <property type="project" value="UniProtKB-KW"/>
</dbReference>
<sequence length="528" mass="60120">ELKEKLCSSPVLRLYNPGAHTELHCDASSIGLSGMLLHRGDDDHLHLVHAVSKKNHCGGKTLPLNAIRMRHYLIGLHFVIVTDCQALVHLNTQMTISPQVARWATLLTEYDYEIKHRAGDKMSHIDALSRAPVEVAGDTKTEIINEKMEVLTLVTEEEQVMALPRTDTRLKTIVDILCREESGHSVSESALVKEYVLESGLLYKKGIVVRFHDLSGHFSVDRTVGKIMESYYFPRMRRYVRSHIRCCPECILTKVPRGKQPGSLHLIMPEKRPFEILNLDHLGPFVKSTRGNQYILVMIDNLTKYVKLYAVRSCGTDGVIASLEKFILQFGIPRRIISNRGTAYTSRAFGEYCSRYGIKHTLNSVRHPQANGQVERVNGTLVPVIQATMETDRTWDKHITEVECNLNNAYNQTMGDTPFYGLYGYFPSFKDDVWDDSTRLQERVRERIAKEHEIWKLRKGDIVYIKGPPEATVESTKLQGVVGEADPDRLQEEESAEQLSKSFAVLSPGVVKTARIRRPPRWHEDYKI</sequence>
<keyword evidence="2" id="KW-0808">Transferase</keyword>
<dbReference type="EMBL" id="VUJU01013834">
    <property type="protein sequence ID" value="KAF0703568.1"/>
    <property type="molecule type" value="Genomic_DNA"/>
</dbReference>
<evidence type="ECO:0000256" key="1">
    <source>
        <dbReference type="ARBA" id="ARBA00012493"/>
    </source>
</evidence>
<dbReference type="Pfam" id="PF17919">
    <property type="entry name" value="RT_RNaseH_2"/>
    <property type="match status" value="1"/>
</dbReference>
<dbReference type="PANTHER" id="PTHR37984">
    <property type="entry name" value="PROTEIN CBG26694"/>
    <property type="match status" value="1"/>
</dbReference>
<comment type="caution">
    <text evidence="10">The sequence shown here is derived from an EMBL/GenBank/DDBJ whole genome shotgun (WGS) entry which is preliminary data.</text>
</comment>
<keyword evidence="6" id="KW-0378">Hydrolase</keyword>
<dbReference type="InterPro" id="IPR050951">
    <property type="entry name" value="Retrovirus_Pol_polyprotein"/>
</dbReference>
<feature type="non-terminal residue" evidence="10">
    <location>
        <position position="1"/>
    </location>
</feature>
<gene>
    <name evidence="10" type="ORF">FWK35_00034297</name>
</gene>
<dbReference type="SUPFAM" id="SSF53098">
    <property type="entry name" value="Ribonuclease H-like"/>
    <property type="match status" value="1"/>
</dbReference>
<name>A0A6G0VNL3_APHCR</name>
<dbReference type="PANTHER" id="PTHR37984:SF5">
    <property type="entry name" value="PROTEIN NYNRIN-LIKE"/>
    <property type="match status" value="1"/>
</dbReference>
<dbReference type="InterPro" id="IPR012337">
    <property type="entry name" value="RNaseH-like_sf"/>
</dbReference>
<keyword evidence="11" id="KW-1185">Reference proteome</keyword>
<feature type="domain" description="Integrase catalytic" evidence="9">
    <location>
        <begin position="269"/>
        <end position="426"/>
    </location>
</feature>
<keyword evidence="4" id="KW-0540">Nuclease</keyword>
<dbReference type="Pfam" id="PF17917">
    <property type="entry name" value="RT_RNaseH"/>
    <property type="match status" value="1"/>
</dbReference>
<dbReference type="Gene3D" id="1.10.340.70">
    <property type="match status" value="1"/>
</dbReference>
<dbReference type="CDD" id="cd09274">
    <property type="entry name" value="RNase_HI_RT_Ty3"/>
    <property type="match status" value="1"/>
</dbReference>
<accession>A0A6G0VNL3</accession>
<dbReference type="GO" id="GO:0042575">
    <property type="term" value="C:DNA polymerase complex"/>
    <property type="evidence" value="ECO:0007669"/>
    <property type="project" value="UniProtKB-ARBA"/>
</dbReference>
<evidence type="ECO:0000256" key="2">
    <source>
        <dbReference type="ARBA" id="ARBA00022679"/>
    </source>
</evidence>
<dbReference type="Pfam" id="PF17921">
    <property type="entry name" value="Integrase_H2C2"/>
    <property type="match status" value="1"/>
</dbReference>
<dbReference type="GO" id="GO:0016787">
    <property type="term" value="F:hydrolase activity"/>
    <property type="evidence" value="ECO:0007669"/>
    <property type="project" value="UniProtKB-KW"/>
</dbReference>
<dbReference type="GO" id="GO:0015074">
    <property type="term" value="P:DNA integration"/>
    <property type="evidence" value="ECO:0007669"/>
    <property type="project" value="InterPro"/>
</dbReference>
<evidence type="ECO:0000256" key="8">
    <source>
        <dbReference type="ARBA" id="ARBA00023268"/>
    </source>
</evidence>
<dbReference type="Proteomes" id="UP000478052">
    <property type="component" value="Unassembled WGS sequence"/>
</dbReference>
<evidence type="ECO:0000256" key="3">
    <source>
        <dbReference type="ARBA" id="ARBA00022695"/>
    </source>
</evidence>
<dbReference type="EC" id="2.7.7.49" evidence="1"/>
<evidence type="ECO:0000259" key="9">
    <source>
        <dbReference type="PROSITE" id="PS50994"/>
    </source>
</evidence>
<evidence type="ECO:0000313" key="10">
    <source>
        <dbReference type="EMBL" id="KAF0703568.1"/>
    </source>
</evidence>
<dbReference type="InterPro" id="IPR001584">
    <property type="entry name" value="Integrase_cat-core"/>
</dbReference>
<dbReference type="SUPFAM" id="SSF56672">
    <property type="entry name" value="DNA/RNA polymerases"/>
    <property type="match status" value="1"/>
</dbReference>
<dbReference type="InterPro" id="IPR041577">
    <property type="entry name" value="RT_RNaseH_2"/>
</dbReference>
<evidence type="ECO:0000256" key="4">
    <source>
        <dbReference type="ARBA" id="ARBA00022722"/>
    </source>
</evidence>
<dbReference type="OrthoDB" id="6625139at2759"/>
<keyword evidence="3" id="KW-0548">Nucleotidyltransferase</keyword>
<dbReference type="PROSITE" id="PS50994">
    <property type="entry name" value="INTEGRASE"/>
    <property type="match status" value="1"/>
</dbReference>
<dbReference type="InterPro" id="IPR041588">
    <property type="entry name" value="Integrase_H2C2"/>
</dbReference>
<keyword evidence="8" id="KW-0511">Multifunctional enzyme</keyword>
<keyword evidence="7" id="KW-0695">RNA-directed DNA polymerase</keyword>
<organism evidence="10 11">
    <name type="scientific">Aphis craccivora</name>
    <name type="common">Cowpea aphid</name>
    <dbReference type="NCBI Taxonomy" id="307492"/>
    <lineage>
        <taxon>Eukaryota</taxon>
        <taxon>Metazoa</taxon>
        <taxon>Ecdysozoa</taxon>
        <taxon>Arthropoda</taxon>
        <taxon>Hexapoda</taxon>
        <taxon>Insecta</taxon>
        <taxon>Pterygota</taxon>
        <taxon>Neoptera</taxon>
        <taxon>Paraneoptera</taxon>
        <taxon>Hemiptera</taxon>
        <taxon>Sternorrhyncha</taxon>
        <taxon>Aphidomorpha</taxon>
        <taxon>Aphidoidea</taxon>
        <taxon>Aphididae</taxon>
        <taxon>Aphidini</taxon>
        <taxon>Aphis</taxon>
        <taxon>Aphis</taxon>
    </lineage>
</organism>
<dbReference type="InterPro" id="IPR041373">
    <property type="entry name" value="RT_RNaseH"/>
</dbReference>
<evidence type="ECO:0000256" key="6">
    <source>
        <dbReference type="ARBA" id="ARBA00022801"/>
    </source>
</evidence>
<dbReference type="Gene3D" id="3.30.420.10">
    <property type="entry name" value="Ribonuclease H-like superfamily/Ribonuclease H"/>
    <property type="match status" value="1"/>
</dbReference>